<feature type="transmembrane region" description="Helical" evidence="1">
    <location>
        <begin position="51"/>
        <end position="75"/>
    </location>
</feature>
<dbReference type="Proteomes" id="UP000186817">
    <property type="component" value="Unassembled WGS sequence"/>
</dbReference>
<organism evidence="2 3">
    <name type="scientific">Symbiodinium microadriaticum</name>
    <name type="common">Dinoflagellate</name>
    <name type="synonym">Zooxanthella microadriatica</name>
    <dbReference type="NCBI Taxonomy" id="2951"/>
    <lineage>
        <taxon>Eukaryota</taxon>
        <taxon>Sar</taxon>
        <taxon>Alveolata</taxon>
        <taxon>Dinophyceae</taxon>
        <taxon>Suessiales</taxon>
        <taxon>Symbiodiniaceae</taxon>
        <taxon>Symbiodinium</taxon>
    </lineage>
</organism>
<accession>A0A1Q9DA82</accession>
<evidence type="ECO:0000313" key="2">
    <source>
        <dbReference type="EMBL" id="OLP92045.1"/>
    </source>
</evidence>
<protein>
    <submittedName>
        <fullName evidence="2">Uncharacterized protein</fullName>
    </submittedName>
</protein>
<sequence>MCIVLRVCRVNVLSKAISGHSENEGQAAESAHKLDESGCGKKPLVVVEKALVALAAVVVVVVVVVLAVVVVVVAVPD</sequence>
<dbReference type="OrthoDB" id="441893at2759"/>
<keyword evidence="1" id="KW-0812">Transmembrane</keyword>
<evidence type="ECO:0000256" key="1">
    <source>
        <dbReference type="SAM" id="Phobius"/>
    </source>
</evidence>
<dbReference type="EMBL" id="LSRX01000637">
    <property type="protein sequence ID" value="OLP92045.1"/>
    <property type="molecule type" value="Genomic_DNA"/>
</dbReference>
<evidence type="ECO:0000313" key="3">
    <source>
        <dbReference type="Proteomes" id="UP000186817"/>
    </source>
</evidence>
<dbReference type="AlphaFoldDB" id="A0A1Q9DA82"/>
<reference evidence="2 3" key="1">
    <citation type="submission" date="2016-02" db="EMBL/GenBank/DDBJ databases">
        <title>Genome analysis of coral dinoflagellate symbionts highlights evolutionary adaptations to a symbiotic lifestyle.</title>
        <authorList>
            <person name="Aranda M."/>
            <person name="Li Y."/>
            <person name="Liew Y.J."/>
            <person name="Baumgarten S."/>
            <person name="Simakov O."/>
            <person name="Wilson M."/>
            <person name="Piel J."/>
            <person name="Ashoor H."/>
            <person name="Bougouffa S."/>
            <person name="Bajic V.B."/>
            <person name="Ryu T."/>
            <person name="Ravasi T."/>
            <person name="Bayer T."/>
            <person name="Micklem G."/>
            <person name="Kim H."/>
            <person name="Bhak J."/>
            <person name="Lajeunesse T.C."/>
            <person name="Voolstra C.R."/>
        </authorList>
    </citation>
    <scope>NUCLEOTIDE SEQUENCE [LARGE SCALE GENOMIC DNA]</scope>
    <source>
        <strain evidence="2 3">CCMP2467</strain>
    </source>
</reference>
<keyword evidence="3" id="KW-1185">Reference proteome</keyword>
<gene>
    <name evidence="2" type="ORF">AK812_SmicGene26201</name>
</gene>
<comment type="caution">
    <text evidence="2">The sequence shown here is derived from an EMBL/GenBank/DDBJ whole genome shotgun (WGS) entry which is preliminary data.</text>
</comment>
<name>A0A1Q9DA82_SYMMI</name>
<keyword evidence="1" id="KW-0472">Membrane</keyword>
<keyword evidence="1" id="KW-1133">Transmembrane helix</keyword>
<proteinExistence type="predicted"/>